<proteinExistence type="predicted"/>
<dbReference type="EMBL" id="AQHF01000034">
    <property type="protein sequence ID" value="MBE0348567.1"/>
    <property type="molecule type" value="Genomic_DNA"/>
</dbReference>
<protein>
    <submittedName>
        <fullName evidence="1">Uncharacterized protein</fullName>
    </submittedName>
</protein>
<evidence type="ECO:0000313" key="2">
    <source>
        <dbReference type="Proteomes" id="UP000660708"/>
    </source>
</evidence>
<organism evidence="1 2">
    <name type="scientific">Pseudoalteromonas peptidolytica F12-50-A1</name>
    <dbReference type="NCBI Taxonomy" id="1315280"/>
    <lineage>
        <taxon>Bacteria</taxon>
        <taxon>Pseudomonadati</taxon>
        <taxon>Pseudomonadota</taxon>
        <taxon>Gammaproteobacteria</taxon>
        <taxon>Alteromonadales</taxon>
        <taxon>Pseudoalteromonadaceae</taxon>
        <taxon>Pseudoalteromonas</taxon>
    </lineage>
</organism>
<dbReference type="AlphaFoldDB" id="A0A8I0N094"/>
<sequence>MGLALFDHKLAKSAIPPWGGSSGHWIQENIDSGKLIILEGDSI</sequence>
<reference evidence="1 2" key="1">
    <citation type="submission" date="2015-06" db="EMBL/GenBank/DDBJ databases">
        <title>Genome sequence of Pseudoalteromonas peptidolytica.</title>
        <authorList>
            <person name="Xie B.-B."/>
            <person name="Rong J.-C."/>
            <person name="Qin Q.-L."/>
            <person name="Zhang Y.-Z."/>
        </authorList>
    </citation>
    <scope>NUCLEOTIDE SEQUENCE [LARGE SCALE GENOMIC DNA]</scope>
    <source>
        <strain evidence="1 2">F12-50-A1</strain>
    </source>
</reference>
<keyword evidence="2" id="KW-1185">Reference proteome</keyword>
<accession>A0A8I0N094</accession>
<name>A0A8I0N094_9GAMM</name>
<dbReference type="Proteomes" id="UP000660708">
    <property type="component" value="Unassembled WGS sequence"/>
</dbReference>
<gene>
    <name evidence="1" type="ORF">PPEP_b0346</name>
</gene>
<comment type="caution">
    <text evidence="1">The sequence shown here is derived from an EMBL/GenBank/DDBJ whole genome shotgun (WGS) entry which is preliminary data.</text>
</comment>
<evidence type="ECO:0000313" key="1">
    <source>
        <dbReference type="EMBL" id="MBE0348567.1"/>
    </source>
</evidence>